<dbReference type="InterPro" id="IPR043128">
    <property type="entry name" value="Rev_trsase/Diguanyl_cyclase"/>
</dbReference>
<dbReference type="Gene3D" id="3.30.70.270">
    <property type="match status" value="1"/>
</dbReference>
<dbReference type="InterPro" id="IPR043502">
    <property type="entry name" value="DNA/RNA_pol_sf"/>
</dbReference>
<evidence type="ECO:0000259" key="1">
    <source>
        <dbReference type="Pfam" id="PF00078"/>
    </source>
</evidence>
<dbReference type="InterPro" id="IPR000477">
    <property type="entry name" value="RT_dom"/>
</dbReference>
<dbReference type="Proteomes" id="UP000189701">
    <property type="component" value="Unplaced"/>
</dbReference>
<dbReference type="GO" id="GO:0003964">
    <property type="term" value="F:RNA-directed DNA polymerase activity"/>
    <property type="evidence" value="ECO:0007669"/>
    <property type="project" value="UniProtKB-KW"/>
</dbReference>
<protein>
    <submittedName>
        <fullName evidence="3">Uncharacterized protein LOC104243132</fullName>
    </submittedName>
</protein>
<dbReference type="eggNOG" id="KOG0017">
    <property type="taxonomic scope" value="Eukaryota"/>
</dbReference>
<reference evidence="2" key="1">
    <citation type="journal article" date="2013" name="Genome Biol.">
        <title>Reference genomes and transcriptomes of Nicotiana sylvestris and Nicotiana tomentosiformis.</title>
        <authorList>
            <person name="Sierro N."/>
            <person name="Battey J.N."/>
            <person name="Ouadi S."/>
            <person name="Bovet L."/>
            <person name="Goepfert S."/>
            <person name="Bakaher N."/>
            <person name="Peitsch M.C."/>
            <person name="Ivanov N.V."/>
        </authorList>
    </citation>
    <scope>NUCLEOTIDE SEQUENCE [LARGE SCALE GENOMIC DNA]</scope>
</reference>
<keyword evidence="2" id="KW-1185">Reference proteome</keyword>
<dbReference type="RefSeq" id="XP_009796587.1">
    <property type="nucleotide sequence ID" value="XM_009798285.1"/>
</dbReference>
<dbReference type="Pfam" id="PF00078">
    <property type="entry name" value="RVT_1"/>
    <property type="match status" value="1"/>
</dbReference>
<organism evidence="2 3">
    <name type="scientific">Nicotiana sylvestris</name>
    <name type="common">Wood tobacco</name>
    <name type="synonym">South American tobacco</name>
    <dbReference type="NCBI Taxonomy" id="4096"/>
    <lineage>
        <taxon>Eukaryota</taxon>
        <taxon>Viridiplantae</taxon>
        <taxon>Streptophyta</taxon>
        <taxon>Embryophyta</taxon>
        <taxon>Tracheophyta</taxon>
        <taxon>Spermatophyta</taxon>
        <taxon>Magnoliopsida</taxon>
        <taxon>eudicotyledons</taxon>
        <taxon>Gunneridae</taxon>
        <taxon>Pentapetalae</taxon>
        <taxon>asterids</taxon>
        <taxon>lamiids</taxon>
        <taxon>Solanales</taxon>
        <taxon>Solanaceae</taxon>
        <taxon>Nicotianoideae</taxon>
        <taxon>Nicotianeae</taxon>
        <taxon>Nicotiana</taxon>
    </lineage>
</organism>
<dbReference type="STRING" id="4096.A0A1U7XX82"/>
<dbReference type="InterPro" id="IPR036397">
    <property type="entry name" value="RNaseH_sf"/>
</dbReference>
<accession>A0A1U7XX82</accession>
<reference evidence="3" key="2">
    <citation type="submission" date="2025-08" db="UniProtKB">
        <authorList>
            <consortium name="RefSeq"/>
        </authorList>
    </citation>
    <scope>IDENTIFICATION</scope>
    <source>
        <tissue evidence="3">Leaf</tissue>
    </source>
</reference>
<name>A0A1U7XX82_NICSY</name>
<evidence type="ECO:0000313" key="3">
    <source>
        <dbReference type="RefSeq" id="XP_009796587.1"/>
    </source>
</evidence>
<dbReference type="GO" id="GO:0016787">
    <property type="term" value="F:hydrolase activity"/>
    <property type="evidence" value="ECO:0007669"/>
    <property type="project" value="UniProtKB-KW"/>
</dbReference>
<dbReference type="Gene3D" id="3.10.10.10">
    <property type="entry name" value="HIV Type 1 Reverse Transcriptase, subunit A, domain 1"/>
    <property type="match status" value="1"/>
</dbReference>
<gene>
    <name evidence="3" type="primary">LOC104243132</name>
</gene>
<feature type="domain" description="Reverse transcriptase" evidence="1">
    <location>
        <begin position="7"/>
        <end position="67"/>
    </location>
</feature>
<proteinExistence type="predicted"/>
<dbReference type="PANTHER" id="PTHR24559">
    <property type="entry name" value="TRANSPOSON TY3-I GAG-POL POLYPROTEIN"/>
    <property type="match status" value="1"/>
</dbReference>
<dbReference type="Gene3D" id="3.30.420.10">
    <property type="entry name" value="Ribonuclease H-like superfamily/Ribonuclease H"/>
    <property type="match status" value="1"/>
</dbReference>
<dbReference type="PANTHER" id="PTHR24559:SF450">
    <property type="entry name" value="RNA-DIRECTED DNA POLYMERASE HOMOLOG"/>
    <property type="match status" value="1"/>
</dbReference>
<sequence length="243" mass="27731">MAPSDVYKTAFKTHCGHYEYLVMPFGLTDASSSFQGLMNHKFQAFLRKFVLLFFDDILVFKTNERDLGIGAVLMQQGRFISYLSKGLSGQHQALFVYDKELLALVMAKYDFDIEYNKGKENKDTNALFRLLAVELAALTLSTMTTDLLQAIMASWQKNARLVELIQKLAQFPSYAEWWYNTTFHTSTQTTPYEALYSQPPPLHLPYVVGDSELSEVDRSMVTREFKLQLLKSQITAENGDASQ</sequence>
<evidence type="ECO:0000313" key="2">
    <source>
        <dbReference type="Proteomes" id="UP000189701"/>
    </source>
</evidence>
<dbReference type="CDD" id="cd01647">
    <property type="entry name" value="RT_LTR"/>
    <property type="match status" value="1"/>
</dbReference>
<dbReference type="AlphaFoldDB" id="A0A1U7XX82"/>
<dbReference type="InterPro" id="IPR053134">
    <property type="entry name" value="RNA-dir_DNA_polymerase"/>
</dbReference>
<dbReference type="GO" id="GO:0003676">
    <property type="term" value="F:nucleic acid binding"/>
    <property type="evidence" value="ECO:0007669"/>
    <property type="project" value="InterPro"/>
</dbReference>
<dbReference type="GO" id="GO:0004519">
    <property type="term" value="F:endonuclease activity"/>
    <property type="evidence" value="ECO:0007669"/>
    <property type="project" value="UniProtKB-KW"/>
</dbReference>
<dbReference type="SUPFAM" id="SSF56672">
    <property type="entry name" value="DNA/RNA polymerases"/>
    <property type="match status" value="1"/>
</dbReference>